<protein>
    <submittedName>
        <fullName evidence="1">VWA domain-containing protein</fullName>
    </submittedName>
</protein>
<evidence type="ECO:0000313" key="2">
    <source>
        <dbReference type="Proteomes" id="UP000320338"/>
    </source>
</evidence>
<dbReference type="OrthoDB" id="5174525at2"/>
<dbReference type="RefSeq" id="WP_141278028.1">
    <property type="nucleotide sequence ID" value="NZ_BAAARZ010000016.1"/>
</dbReference>
<dbReference type="PIRSF" id="PIRSF010256">
    <property type="entry name" value="CoxE_vWa"/>
    <property type="match status" value="1"/>
</dbReference>
<gene>
    <name evidence="1" type="ORF">PHY01_17370</name>
</gene>
<keyword evidence="2" id="KW-1185">Reference proteome</keyword>
<dbReference type="Proteomes" id="UP000320338">
    <property type="component" value="Unassembled WGS sequence"/>
</dbReference>
<reference evidence="1 2" key="1">
    <citation type="submission" date="2019-06" db="EMBL/GenBank/DDBJ databases">
        <title>Whole genome shotgun sequence of Pseudonocardia hydrocarbonoxydans NBRC 14498.</title>
        <authorList>
            <person name="Hosoyama A."/>
            <person name="Uohara A."/>
            <person name="Ohji S."/>
            <person name="Ichikawa N."/>
        </authorList>
    </citation>
    <scope>NUCLEOTIDE SEQUENCE [LARGE SCALE GENOMIC DNA]</scope>
    <source>
        <strain evidence="1 2">NBRC 14498</strain>
    </source>
</reference>
<dbReference type="EMBL" id="BJNG01000015">
    <property type="protein sequence ID" value="GEC19454.1"/>
    <property type="molecule type" value="Genomic_DNA"/>
</dbReference>
<accession>A0A4Y3WKZ0</accession>
<sequence length="477" mass="52193">MDTAVRVAHDHGLPGHLVDFVAALRRHGVSVGPGETVDAARVLGALDLMYREHLREGLAAALLRRSGQRQAFDTLFELYFPAALGAGTGEVEVPRVDDSEDGPVDVDALRDVLADLLRDGDTDALAELARAVVDALGNSGARGQGIRGAGGQPSWSAYQALRMLSPETLLARILDELRAGGDVGGAFADEVLRREIRDRIAAFRKMITDEVRRRTAETRGREQVARTAVPKQAEQVEFLSAHAEQLAALRRTVHPLARRLASRLAVRRRHARRGTLDMRRTLRRSMSTGGVPMRPAFRTRRPGRPELVVLCDVSGSVAGFSHFTLLLVQALREQFSKVRVFAFVERADEVTHLFEPGAELSGVMARVLREAELVAFDGHSDYGSSLGGFAEHWGEAITSKTSLLILGDARTNYRDPNLTVLRRLVGAARHAHWLNPEPRRQWGSGDSAALRYADVVPMHECRTAAQLAAVVEALLPV</sequence>
<dbReference type="InterPro" id="IPR011195">
    <property type="entry name" value="UCP010256"/>
</dbReference>
<dbReference type="Pfam" id="PF05762">
    <property type="entry name" value="VWA_CoxE"/>
    <property type="match status" value="1"/>
</dbReference>
<name>A0A4Y3WKZ0_9PSEU</name>
<proteinExistence type="predicted"/>
<comment type="caution">
    <text evidence="1">The sequence shown here is derived from an EMBL/GenBank/DDBJ whole genome shotgun (WGS) entry which is preliminary data.</text>
</comment>
<dbReference type="InterPro" id="IPR008912">
    <property type="entry name" value="Uncharacterised_CoxE"/>
</dbReference>
<evidence type="ECO:0000313" key="1">
    <source>
        <dbReference type="EMBL" id="GEC19454.1"/>
    </source>
</evidence>
<dbReference type="PANTHER" id="PTHR39338">
    <property type="entry name" value="BLL5662 PROTEIN-RELATED"/>
    <property type="match status" value="1"/>
</dbReference>
<organism evidence="1 2">
    <name type="scientific">Pseudonocardia hydrocarbonoxydans</name>
    <dbReference type="NCBI Taxonomy" id="76726"/>
    <lineage>
        <taxon>Bacteria</taxon>
        <taxon>Bacillati</taxon>
        <taxon>Actinomycetota</taxon>
        <taxon>Actinomycetes</taxon>
        <taxon>Pseudonocardiales</taxon>
        <taxon>Pseudonocardiaceae</taxon>
        <taxon>Pseudonocardia</taxon>
    </lineage>
</organism>
<dbReference type="PANTHER" id="PTHR39338:SF5">
    <property type="entry name" value="BLR6139 PROTEIN"/>
    <property type="match status" value="1"/>
</dbReference>
<dbReference type="AlphaFoldDB" id="A0A4Y3WKZ0"/>